<reference evidence="3 4" key="1">
    <citation type="submission" date="2019-08" db="EMBL/GenBank/DDBJ databases">
        <authorList>
            <person name="Dong K."/>
        </authorList>
    </citation>
    <scope>NUCLEOTIDE SEQUENCE [LARGE SCALE GENOMIC DNA]</scope>
    <source>
        <strain evidence="3 4">M4-8</strain>
    </source>
</reference>
<dbReference type="InterPro" id="IPR014001">
    <property type="entry name" value="Helicase_ATP-bd"/>
</dbReference>
<evidence type="ECO:0000259" key="1">
    <source>
        <dbReference type="PROSITE" id="PS51192"/>
    </source>
</evidence>
<feature type="domain" description="Helicase C-terminal" evidence="2">
    <location>
        <begin position="430"/>
        <end position="600"/>
    </location>
</feature>
<comment type="caution">
    <text evidence="3">The sequence shown here is derived from an EMBL/GenBank/DDBJ whole genome shotgun (WGS) entry which is preliminary data.</text>
</comment>
<dbReference type="InterPro" id="IPR006935">
    <property type="entry name" value="Helicase/UvrB_N"/>
</dbReference>
<keyword evidence="4" id="KW-1185">Reference proteome</keyword>
<gene>
    <name evidence="3" type="ORF">FVP60_12375</name>
</gene>
<dbReference type="Gene3D" id="3.30.870.10">
    <property type="entry name" value="Endonuclease Chain A"/>
    <property type="match status" value="1"/>
</dbReference>
<dbReference type="PANTHER" id="PTHR47396">
    <property type="entry name" value="TYPE I RESTRICTION ENZYME ECOKI R PROTEIN"/>
    <property type="match status" value="1"/>
</dbReference>
<dbReference type="SMART" id="SM00490">
    <property type="entry name" value="HELICc"/>
    <property type="match status" value="1"/>
</dbReference>
<dbReference type="Proteomes" id="UP000321196">
    <property type="component" value="Unassembled WGS sequence"/>
</dbReference>
<keyword evidence="3" id="KW-0378">Hydrolase</keyword>
<dbReference type="OrthoDB" id="9776021at2"/>
<dbReference type="InterPro" id="IPR050742">
    <property type="entry name" value="Helicase_Restrict-Modif_Enz"/>
</dbReference>
<dbReference type="GO" id="GO:0003677">
    <property type="term" value="F:DNA binding"/>
    <property type="evidence" value="ECO:0007669"/>
    <property type="project" value="InterPro"/>
</dbReference>
<dbReference type="CDD" id="cd18032">
    <property type="entry name" value="DEXHc_RE_I_III_res"/>
    <property type="match status" value="1"/>
</dbReference>
<sequence length="973" mass="107672">MARDFDWSSDFALDLEYGFANRAVAAPKANGPRLVDNADDNTMLRALREELKTSSQFVFSVAFVSPGAISLLKQELVSFRGAGTIITSDYLGFNSPGAFRELLALRNHGIDVRLHSAAAFHPKGYIFEHDSRVTMILGSSNLTKSALVTNHEWNLRVSALEGSDLGDQIDHLVDGQLSNSIELTEQWVDEYELTYVAPPRNSRTRTIVGSGDTRMPDPDRPLPLIAPNAMQAEALSELDAIRRSGKDKAIVISATGTGKTILSAFDVRAVDPDRFLFVVHREQILDKAIQEFQRVLGAAPSDFGKISGSERATDARYVFATRQSLSRDDVLQSIDPHAFEYILIDEAHGAASESYRKILSHFRPTFLLGMTATPERTDGADLFELFDYNVAYEIRLNRALEENMLVPFHYFGVTDYTTDDGSTIGDNFADLPKLLSHARVDHIRATLETYGHKSTPVKGLIFCRSKAEAHGLAEALNRSSVDGKPLRTRALTGDDTIEQREAAVALLEGGELDYILTVDVFNEGIDIPSVNQVVMLRQTQSAIIFVQQLGRGLRIAPDKEFLVVIDFIGNYANNYLIPVALFGDESLNRESVRKNLIAAEEIGVVSGLSSVRFDEIAQQRVLEAIAAAKLDSMANLRAALENMQARLGRVPLLADFQRFDAADPVVLGTVRGNYPELVSKLLKVPTGLSTEEWDALALLSQEVLAAKRPHEAIVVRELLAHGERSVDQLIDAIVSQGFSATPAQVDTAVRALTFEFYTEQERNKYKIPLAERRDGIIAATGVFGRNASRSESFVSAIEDLLETTIAVVSERYFSDVPFVQGRQYSRKDACRLLSWSKNVSATIYGYKVDALTRTCPIFVTLHKSDEISASTAYGDELLSRSTMRWFTRSRRTLQSGEVRSIVENEVDLHVFVKKDDAEGSDFYYLGKARSEGAAETVMPGDTPHAVVEMILRFDQSIDAALFDYFQPMLTSAS</sequence>
<feature type="domain" description="Helicase ATP-binding" evidence="1">
    <location>
        <begin position="240"/>
        <end position="392"/>
    </location>
</feature>
<dbReference type="GO" id="GO:0016787">
    <property type="term" value="F:hydrolase activity"/>
    <property type="evidence" value="ECO:0007669"/>
    <property type="project" value="InterPro"/>
</dbReference>
<dbReference type="InterPro" id="IPR027417">
    <property type="entry name" value="P-loop_NTPase"/>
</dbReference>
<protein>
    <submittedName>
        <fullName evidence="3">DEAD/DEAH box helicase</fullName>
    </submittedName>
</protein>
<dbReference type="PANTHER" id="PTHR47396:SF1">
    <property type="entry name" value="ATP-DEPENDENT HELICASE IRC3-RELATED"/>
    <property type="match status" value="1"/>
</dbReference>
<dbReference type="PROSITE" id="PS51192">
    <property type="entry name" value="HELICASE_ATP_BIND_1"/>
    <property type="match status" value="1"/>
</dbReference>
<dbReference type="GO" id="GO:0004386">
    <property type="term" value="F:helicase activity"/>
    <property type="evidence" value="ECO:0007669"/>
    <property type="project" value="UniProtKB-KW"/>
</dbReference>
<dbReference type="Pfam" id="PF11907">
    <property type="entry name" value="DUF3427"/>
    <property type="match status" value="1"/>
</dbReference>
<dbReference type="GO" id="GO:0005524">
    <property type="term" value="F:ATP binding"/>
    <property type="evidence" value="ECO:0007669"/>
    <property type="project" value="InterPro"/>
</dbReference>
<evidence type="ECO:0000259" key="2">
    <source>
        <dbReference type="PROSITE" id="PS51194"/>
    </source>
</evidence>
<evidence type="ECO:0000313" key="4">
    <source>
        <dbReference type="Proteomes" id="UP000321196"/>
    </source>
</evidence>
<dbReference type="CDD" id="cd09204">
    <property type="entry name" value="PLDc_N_DEXD_b2"/>
    <property type="match status" value="1"/>
</dbReference>
<name>A0A5C8HMG1_9MICO</name>
<dbReference type="EMBL" id="VRSW01000006">
    <property type="protein sequence ID" value="TXK02672.1"/>
    <property type="molecule type" value="Genomic_DNA"/>
</dbReference>
<dbReference type="SUPFAM" id="SSF56024">
    <property type="entry name" value="Phospholipase D/nuclease"/>
    <property type="match status" value="1"/>
</dbReference>
<dbReference type="Gene3D" id="3.40.50.300">
    <property type="entry name" value="P-loop containing nucleotide triphosphate hydrolases"/>
    <property type="match status" value="2"/>
</dbReference>
<dbReference type="Pfam" id="PF00271">
    <property type="entry name" value="Helicase_C"/>
    <property type="match status" value="1"/>
</dbReference>
<dbReference type="Pfam" id="PF13091">
    <property type="entry name" value="PLDc_2"/>
    <property type="match status" value="1"/>
</dbReference>
<dbReference type="Pfam" id="PF26350">
    <property type="entry name" value="DUF8090"/>
    <property type="match status" value="1"/>
</dbReference>
<proteinExistence type="predicted"/>
<dbReference type="InterPro" id="IPR021835">
    <property type="entry name" value="DUF3427"/>
</dbReference>
<dbReference type="AlphaFoldDB" id="A0A5C8HMG1"/>
<dbReference type="InterPro" id="IPR001650">
    <property type="entry name" value="Helicase_C-like"/>
</dbReference>
<dbReference type="GO" id="GO:0005829">
    <property type="term" value="C:cytosol"/>
    <property type="evidence" value="ECO:0007669"/>
    <property type="project" value="TreeGrafter"/>
</dbReference>
<dbReference type="InterPro" id="IPR058403">
    <property type="entry name" value="DUF8090"/>
</dbReference>
<organism evidence="3 4">
    <name type="scientific">Microbacterium mitrae</name>
    <dbReference type="NCBI Taxonomy" id="664640"/>
    <lineage>
        <taxon>Bacteria</taxon>
        <taxon>Bacillati</taxon>
        <taxon>Actinomycetota</taxon>
        <taxon>Actinomycetes</taxon>
        <taxon>Micrococcales</taxon>
        <taxon>Microbacteriaceae</taxon>
        <taxon>Microbacterium</taxon>
    </lineage>
</organism>
<keyword evidence="3" id="KW-0067">ATP-binding</keyword>
<keyword evidence="3" id="KW-0347">Helicase</keyword>
<dbReference type="InterPro" id="IPR025202">
    <property type="entry name" value="PLD-like_dom"/>
</dbReference>
<evidence type="ECO:0000313" key="3">
    <source>
        <dbReference type="EMBL" id="TXK02672.1"/>
    </source>
</evidence>
<dbReference type="SMART" id="SM00487">
    <property type="entry name" value="DEXDc"/>
    <property type="match status" value="1"/>
</dbReference>
<dbReference type="Pfam" id="PF04851">
    <property type="entry name" value="ResIII"/>
    <property type="match status" value="1"/>
</dbReference>
<accession>A0A5C8HMG1</accession>
<dbReference type="PROSITE" id="PS51194">
    <property type="entry name" value="HELICASE_CTER"/>
    <property type="match status" value="1"/>
</dbReference>
<dbReference type="CDD" id="cd18799">
    <property type="entry name" value="SF2_C_EcoAI-like"/>
    <property type="match status" value="1"/>
</dbReference>
<keyword evidence="3" id="KW-0547">Nucleotide-binding</keyword>
<dbReference type="SUPFAM" id="SSF52540">
    <property type="entry name" value="P-loop containing nucleoside triphosphate hydrolases"/>
    <property type="match status" value="1"/>
</dbReference>